<dbReference type="VEuPathDB" id="FungiDB:RhiirA1_483593"/>
<gene>
    <name evidence="1" type="ORF">RhiirA4_472095</name>
</gene>
<accession>A0A2I1H4C7</accession>
<dbReference type="VEuPathDB" id="FungiDB:RhiirFUN_001613"/>
<protein>
    <submittedName>
        <fullName evidence="1">Uncharacterized protein</fullName>
    </submittedName>
</protein>
<dbReference type="Proteomes" id="UP000234323">
    <property type="component" value="Unassembled WGS sequence"/>
</dbReference>
<comment type="caution">
    <text evidence="1">The sequence shown here is derived from an EMBL/GenBank/DDBJ whole genome shotgun (WGS) entry which is preliminary data.</text>
</comment>
<evidence type="ECO:0000313" key="1">
    <source>
        <dbReference type="EMBL" id="PKY53730.1"/>
    </source>
</evidence>
<dbReference type="AlphaFoldDB" id="A0A2I1H4C7"/>
<keyword evidence="2" id="KW-1185">Reference proteome</keyword>
<organism evidence="1 2">
    <name type="scientific">Rhizophagus irregularis</name>
    <dbReference type="NCBI Taxonomy" id="588596"/>
    <lineage>
        <taxon>Eukaryota</taxon>
        <taxon>Fungi</taxon>
        <taxon>Fungi incertae sedis</taxon>
        <taxon>Mucoromycota</taxon>
        <taxon>Glomeromycotina</taxon>
        <taxon>Glomeromycetes</taxon>
        <taxon>Glomerales</taxon>
        <taxon>Glomeraceae</taxon>
        <taxon>Rhizophagus</taxon>
    </lineage>
</organism>
<dbReference type="VEuPathDB" id="FungiDB:FUN_017520"/>
<name>A0A2I1H4C7_9GLOM</name>
<proteinExistence type="predicted"/>
<dbReference type="EMBL" id="LLXI01001448">
    <property type="protein sequence ID" value="PKY53730.1"/>
    <property type="molecule type" value="Genomic_DNA"/>
</dbReference>
<sequence length="248" mass="28495">MKNEEWVKQLLTWIQEAISSRQLGNPGTPGTGILSRFLKKAEFLSKTGKPLLPSSLYNLGAVFAVVASGIRNLLKANTIANQALRHSPKNNTAPSQRYTIVFKLNEQNAEVYSTLSEEIKALTKRLNHYCSQHKKLKKRVKPLEERVKWLDDNVNELFTMEYCNCSKEFINTSSESSSSEEFDSNHVPSEKKYLPNLKHTSSINDIWEREVNLEWPKRHTQKTIVFLEYTVTEPDWPDQFPEILLGSP</sequence>
<reference evidence="1 2" key="1">
    <citation type="submission" date="2015-10" db="EMBL/GenBank/DDBJ databases">
        <title>Genome analyses suggest a sexual origin of heterokaryosis in a supposedly ancient asexual fungus.</title>
        <authorList>
            <person name="Ropars J."/>
            <person name="Sedzielewska K."/>
            <person name="Noel J."/>
            <person name="Charron P."/>
            <person name="Farinelli L."/>
            <person name="Marton T."/>
            <person name="Kruger M."/>
            <person name="Pelin A."/>
            <person name="Brachmann A."/>
            <person name="Corradi N."/>
        </authorList>
    </citation>
    <scope>NUCLEOTIDE SEQUENCE [LARGE SCALE GENOMIC DNA]</scope>
    <source>
        <strain evidence="1 2">A4</strain>
    </source>
</reference>
<evidence type="ECO:0000313" key="2">
    <source>
        <dbReference type="Proteomes" id="UP000234323"/>
    </source>
</evidence>